<name>A0AAI8SRG9_MYCAV</name>
<evidence type="ECO:0000256" key="1">
    <source>
        <dbReference type="SAM" id="MobiDB-lite"/>
    </source>
</evidence>
<dbReference type="EMBL" id="AP020326">
    <property type="protein sequence ID" value="BBN49881.1"/>
    <property type="molecule type" value="Genomic_DNA"/>
</dbReference>
<dbReference type="AlphaFoldDB" id="A0AAI8SRG9"/>
<evidence type="ECO:0000313" key="3">
    <source>
        <dbReference type="Proteomes" id="UP000327362"/>
    </source>
</evidence>
<evidence type="ECO:0000313" key="2">
    <source>
        <dbReference type="EMBL" id="BBN49881.1"/>
    </source>
</evidence>
<accession>A0AAI8SRG9</accession>
<gene>
    <name evidence="2" type="ORF">JPH1_43560</name>
</gene>
<feature type="region of interest" description="Disordered" evidence="1">
    <location>
        <begin position="362"/>
        <end position="493"/>
    </location>
</feature>
<sequence length="493" mass="49177">MADRLDVAGRLAEGRAGVEHTQTYVQACHALGYQHPDLTAHPAQVREWYAGEDGLDLRALDRDCAELRAAGVVAAEALRLQRAQVAELAVAWTGAGGEAAVQLLQRHCDTAEALATELRAAAQRCESLRDNLWYLIDAKAATAIAVDDRTRAQRPEWLAAAAAVTAGQPDRDDAHNVIRQQVIPYVDNDIRNEWLTAMRSATDGVQTSYAMVVDRMAAAPAARFEFPGDLGSGLVPVPATRPLVAAPLPPLDAAPTLPDAAPTLPAAVSEPAAAATLPAAAATLPAAAPTPAAAPAADWGAALGDVAGMPAGDLGGLAESGMGGGLGSGLGGGGGLLGLAGKIVDAMGGLLGSVGDGLDGSDPFGDQDALDDNAFHGDPFHADGPADAKDAGDDADETAADEPGAPDRPAPAGEAEPNGEPAPSGEAAPTGEPAQPVAATPPAAPPPGAPPPGAPPAEPPADPGPAPAAAQPAPEPGSTPCQIAADQLPQAGQ</sequence>
<feature type="compositionally biased region" description="Pro residues" evidence="1">
    <location>
        <begin position="442"/>
        <end position="466"/>
    </location>
</feature>
<reference evidence="2 3" key="1">
    <citation type="submission" date="2019-09" db="EMBL/GenBank/DDBJ databases">
        <title>Complete genome sequence of Mycobacterium avium subsp. hominissuis strain JP-H-1.</title>
        <authorList>
            <person name="Kinoshita Y."/>
            <person name="Niwa H."/>
            <person name="Uchida-Fujii E."/>
            <person name="Nukada T."/>
        </authorList>
    </citation>
    <scope>NUCLEOTIDE SEQUENCE [LARGE SCALE GENOMIC DNA]</scope>
    <source>
        <strain evidence="2 3">JP-H-1</strain>
    </source>
</reference>
<proteinExistence type="predicted"/>
<organism evidence="2 3">
    <name type="scientific">Mycobacterium avium subsp. hominissuis</name>
    <dbReference type="NCBI Taxonomy" id="439334"/>
    <lineage>
        <taxon>Bacteria</taxon>
        <taxon>Bacillati</taxon>
        <taxon>Actinomycetota</taxon>
        <taxon>Actinomycetes</taxon>
        <taxon>Mycobacteriales</taxon>
        <taxon>Mycobacteriaceae</taxon>
        <taxon>Mycobacterium</taxon>
        <taxon>Mycobacterium avium complex (MAC)</taxon>
    </lineage>
</organism>
<feature type="compositionally biased region" description="Basic and acidic residues" evidence="1">
    <location>
        <begin position="373"/>
        <end position="392"/>
    </location>
</feature>
<dbReference type="RefSeq" id="WP_075362334.1">
    <property type="nucleotide sequence ID" value="NZ_AP020326.1"/>
</dbReference>
<protein>
    <submittedName>
        <fullName evidence="2">Uncharacterized protein</fullName>
    </submittedName>
</protein>
<dbReference type="Proteomes" id="UP000327362">
    <property type="component" value="Chromosome"/>
</dbReference>